<dbReference type="SUPFAM" id="SSF56112">
    <property type="entry name" value="Protein kinase-like (PK-like)"/>
    <property type="match status" value="1"/>
</dbReference>
<dbReference type="InterPro" id="IPR008271">
    <property type="entry name" value="Ser/Thr_kinase_AS"/>
</dbReference>
<name>A0A225D5V4_9BACT</name>
<organism evidence="8 9">
    <name type="scientific">Fimbriiglobus ruber</name>
    <dbReference type="NCBI Taxonomy" id="1908690"/>
    <lineage>
        <taxon>Bacteria</taxon>
        <taxon>Pseudomonadati</taxon>
        <taxon>Planctomycetota</taxon>
        <taxon>Planctomycetia</taxon>
        <taxon>Gemmatales</taxon>
        <taxon>Gemmataceae</taxon>
        <taxon>Fimbriiglobus</taxon>
    </lineage>
</organism>
<feature type="region of interest" description="Disordered" evidence="6">
    <location>
        <begin position="763"/>
        <end position="792"/>
    </location>
</feature>
<dbReference type="GO" id="GO:0004674">
    <property type="term" value="F:protein serine/threonine kinase activity"/>
    <property type="evidence" value="ECO:0007669"/>
    <property type="project" value="UniProtKB-KW"/>
</dbReference>
<evidence type="ECO:0000313" key="8">
    <source>
        <dbReference type="EMBL" id="OWK36970.1"/>
    </source>
</evidence>
<dbReference type="PROSITE" id="PS00107">
    <property type="entry name" value="PROTEIN_KINASE_ATP"/>
    <property type="match status" value="1"/>
</dbReference>
<dbReference type="Gene3D" id="1.10.510.10">
    <property type="entry name" value="Transferase(Phosphotransferase) domain 1"/>
    <property type="match status" value="1"/>
</dbReference>
<evidence type="ECO:0000256" key="1">
    <source>
        <dbReference type="ARBA" id="ARBA00022679"/>
    </source>
</evidence>
<dbReference type="AlphaFoldDB" id="A0A225D5V4"/>
<dbReference type="Pfam" id="PF00069">
    <property type="entry name" value="Pkinase"/>
    <property type="match status" value="1"/>
</dbReference>
<evidence type="ECO:0000256" key="5">
    <source>
        <dbReference type="PROSITE-ProRule" id="PRU10141"/>
    </source>
</evidence>
<evidence type="ECO:0000256" key="6">
    <source>
        <dbReference type="SAM" id="MobiDB-lite"/>
    </source>
</evidence>
<dbReference type="PROSITE" id="PS00108">
    <property type="entry name" value="PROTEIN_KINASE_ST"/>
    <property type="match status" value="1"/>
</dbReference>
<dbReference type="Proteomes" id="UP000214646">
    <property type="component" value="Unassembled WGS sequence"/>
</dbReference>
<dbReference type="InterPro" id="IPR011009">
    <property type="entry name" value="Kinase-like_dom_sf"/>
</dbReference>
<dbReference type="InterPro" id="IPR051681">
    <property type="entry name" value="Ser/Thr_Kinases-Pseudokinases"/>
</dbReference>
<keyword evidence="1" id="KW-0808">Transferase</keyword>
<protein>
    <submittedName>
        <fullName evidence="8">Serine/threonine protein kinase PrkC, regulator of stationary phase</fullName>
    </submittedName>
</protein>
<evidence type="ECO:0000256" key="3">
    <source>
        <dbReference type="ARBA" id="ARBA00022777"/>
    </source>
</evidence>
<feature type="domain" description="Protein kinase" evidence="7">
    <location>
        <begin position="423"/>
        <end position="739"/>
    </location>
</feature>
<evidence type="ECO:0000259" key="7">
    <source>
        <dbReference type="PROSITE" id="PS50011"/>
    </source>
</evidence>
<keyword evidence="3 8" id="KW-0418">Kinase</keyword>
<keyword evidence="9" id="KW-1185">Reference proteome</keyword>
<keyword evidence="8" id="KW-0723">Serine/threonine-protein kinase</keyword>
<dbReference type="InterPro" id="IPR017441">
    <property type="entry name" value="Protein_kinase_ATP_BS"/>
</dbReference>
<dbReference type="CDD" id="cd14014">
    <property type="entry name" value="STKc_PknB_like"/>
    <property type="match status" value="1"/>
</dbReference>
<dbReference type="SMART" id="SM00220">
    <property type="entry name" value="S_TKc"/>
    <property type="match status" value="1"/>
</dbReference>
<evidence type="ECO:0000256" key="4">
    <source>
        <dbReference type="ARBA" id="ARBA00022840"/>
    </source>
</evidence>
<proteinExistence type="predicted"/>
<dbReference type="GO" id="GO:0005524">
    <property type="term" value="F:ATP binding"/>
    <property type="evidence" value="ECO:0007669"/>
    <property type="project" value="UniProtKB-UniRule"/>
</dbReference>
<dbReference type="InterPro" id="IPR000719">
    <property type="entry name" value="Prot_kinase_dom"/>
</dbReference>
<gene>
    <name evidence="8" type="ORF">FRUB_07892</name>
</gene>
<dbReference type="PANTHER" id="PTHR44329:SF288">
    <property type="entry name" value="MITOGEN-ACTIVATED PROTEIN KINASE KINASE KINASE 20"/>
    <property type="match status" value="1"/>
</dbReference>
<comment type="caution">
    <text evidence="8">The sequence shown here is derived from an EMBL/GenBank/DDBJ whole genome shotgun (WGS) entry which is preliminary data.</text>
</comment>
<dbReference type="OrthoDB" id="9788659at2"/>
<dbReference type="PROSITE" id="PS50011">
    <property type="entry name" value="PROTEIN_KINASE_DOM"/>
    <property type="match status" value="1"/>
</dbReference>
<keyword evidence="4 5" id="KW-0067">ATP-binding</keyword>
<evidence type="ECO:0000313" key="9">
    <source>
        <dbReference type="Proteomes" id="UP000214646"/>
    </source>
</evidence>
<dbReference type="RefSeq" id="WP_088258562.1">
    <property type="nucleotide sequence ID" value="NZ_NIDE01000015.1"/>
</dbReference>
<reference evidence="9" key="1">
    <citation type="submission" date="2017-06" db="EMBL/GenBank/DDBJ databases">
        <title>Genome analysis of Fimbriiglobus ruber SP5, the first member of the order Planctomycetales with confirmed chitinolytic capability.</title>
        <authorList>
            <person name="Ravin N.V."/>
            <person name="Rakitin A.L."/>
            <person name="Ivanova A.A."/>
            <person name="Beletsky A.V."/>
            <person name="Kulichevskaya I.S."/>
            <person name="Mardanov A.V."/>
            <person name="Dedysh S.N."/>
        </authorList>
    </citation>
    <scope>NUCLEOTIDE SEQUENCE [LARGE SCALE GENOMIC DNA]</scope>
    <source>
        <strain evidence="9">SP5</strain>
    </source>
</reference>
<feature type="binding site" evidence="5">
    <location>
        <position position="459"/>
    </location>
    <ligand>
        <name>ATP</name>
        <dbReference type="ChEBI" id="CHEBI:30616"/>
    </ligand>
</feature>
<dbReference type="PANTHER" id="PTHR44329">
    <property type="entry name" value="SERINE/THREONINE-PROTEIN KINASE TNNI3K-RELATED"/>
    <property type="match status" value="1"/>
</dbReference>
<accession>A0A225D5V4</accession>
<evidence type="ECO:0000256" key="2">
    <source>
        <dbReference type="ARBA" id="ARBA00022741"/>
    </source>
</evidence>
<keyword evidence="2 5" id="KW-0547">Nucleotide-binding</keyword>
<dbReference type="EMBL" id="NIDE01000015">
    <property type="protein sequence ID" value="OWK36970.1"/>
    <property type="molecule type" value="Genomic_DNA"/>
</dbReference>
<sequence>MSITIGLLALGVRHLVPLTADFVGDRLRGTGYDVPDGIGDAVGPAASNLLTKFFEQRLTDHSQALPKALAKANDRAWEAVGLALAGETLFGRVKDVFRSADMKGVRDQIRAFLDQTPTGLDETAIVVREKATEEWNRLRKSGQLSASTVPAVDIARRAASIERHGDPARLTAAAHRAVAETAEALRSAAPHLAELLTAAPNGGTPLLAAAFAFFFRRELETSGELARGLTFDFLKLISERQEQGLSLLDIRTAGILDQINVLFDALDKWFANLGRNVDEIHAKLDRYGETMDRLGAFLDRNDVQVSDSKPASVSIASEEELQRLRTIRDALRSLPPDLLSAADWTKLGQALRAAGLFSDAGVSDDAAIVAAKAAADKAAEAAAEFHRFKDACETGEWDKATAALRRAVALNRTEYQPFDWTRYELVAVLGAGGFGTVFHCLDRFDLDPDTNRPAPVAIKTLHHDGLDRTVEVVFREARTLKKLDHAHIIKIHGYDYAHKIDETTWRRPYFVLEYFAGQTLEAYLKQHKTIPADDLLRLAYMVAVAVHAAHTANVLHRDLKPANILVARQPDGTWDARVIDFGLAVKLGSAARASMNIPSDRRASQDKSFAGTLRYASPEQMGDLPGVSAGPYSDVFAFGKTCIECLFGHTQAQDDDWEELPETPRVAVRKLLNRCVRFHLDGKNPRFTDFRPVIEELAVLVGERLGASSEPIHVKQQPHPERSLSREPEIELIELDPDVPKFPHIEAPVQGSRKPGEIMIVKIPAQDRGPKPGTLNTLKWKPVPTAPNPHAR</sequence>